<keyword evidence="3" id="KW-1003">Cell membrane</keyword>
<accession>A0A9Q1N0J6</accession>
<comment type="similarity">
    <text evidence="7">Belongs to the SOSEKI family.</text>
</comment>
<keyword evidence="11" id="KW-1185">Reference proteome</keyword>
<dbReference type="OrthoDB" id="1907705at2759"/>
<dbReference type="PANTHER" id="PTHR31083:SF5">
    <property type="entry name" value="PROTEIN SOSEKI 1"/>
    <property type="match status" value="1"/>
</dbReference>
<feature type="compositionally biased region" description="Polar residues" evidence="8">
    <location>
        <begin position="395"/>
        <end position="404"/>
    </location>
</feature>
<feature type="compositionally biased region" description="Basic and acidic residues" evidence="8">
    <location>
        <begin position="226"/>
        <end position="236"/>
    </location>
</feature>
<evidence type="ECO:0000313" key="11">
    <source>
        <dbReference type="Proteomes" id="UP001152561"/>
    </source>
</evidence>
<dbReference type="InterPro" id="IPR048351">
    <property type="entry name" value="SOK_DIX"/>
</dbReference>
<keyword evidence="5" id="KW-0472">Membrane</keyword>
<reference evidence="11" key="1">
    <citation type="journal article" date="2023" name="Proc. Natl. Acad. Sci. U.S.A.">
        <title>Genomic and structural basis for evolution of tropane alkaloid biosynthesis.</title>
        <authorList>
            <person name="Wanga Y.-J."/>
            <person name="Taina T."/>
            <person name="Yua J.-Y."/>
            <person name="Lia J."/>
            <person name="Xua B."/>
            <person name="Chenc J."/>
            <person name="D'Auriad J.C."/>
            <person name="Huanga J.-P."/>
            <person name="Huanga S.-X."/>
        </authorList>
    </citation>
    <scope>NUCLEOTIDE SEQUENCE [LARGE SCALE GENOMIC DNA]</scope>
    <source>
        <strain evidence="11">cv. KIB-2019</strain>
    </source>
</reference>
<dbReference type="GO" id="GO:0005886">
    <property type="term" value="C:plasma membrane"/>
    <property type="evidence" value="ECO:0007669"/>
    <property type="project" value="UniProtKB-SubCell"/>
</dbReference>
<keyword evidence="4" id="KW-0132">Cell division</keyword>
<dbReference type="InterPro" id="IPR010369">
    <property type="entry name" value="SOK"/>
</dbReference>
<dbReference type="Pfam" id="PF06136">
    <property type="entry name" value="SOK"/>
    <property type="match status" value="1"/>
</dbReference>
<keyword evidence="2" id="KW-0217">Developmental protein</keyword>
<evidence type="ECO:0000256" key="3">
    <source>
        <dbReference type="ARBA" id="ARBA00022475"/>
    </source>
</evidence>
<feature type="compositionally biased region" description="Polar residues" evidence="8">
    <location>
        <begin position="174"/>
        <end position="188"/>
    </location>
</feature>
<evidence type="ECO:0000313" key="10">
    <source>
        <dbReference type="EMBL" id="KAJ8573509.1"/>
    </source>
</evidence>
<organism evidence="10 11">
    <name type="scientific">Anisodus acutangulus</name>
    <dbReference type="NCBI Taxonomy" id="402998"/>
    <lineage>
        <taxon>Eukaryota</taxon>
        <taxon>Viridiplantae</taxon>
        <taxon>Streptophyta</taxon>
        <taxon>Embryophyta</taxon>
        <taxon>Tracheophyta</taxon>
        <taxon>Spermatophyta</taxon>
        <taxon>Magnoliopsida</taxon>
        <taxon>eudicotyledons</taxon>
        <taxon>Gunneridae</taxon>
        <taxon>Pentapetalae</taxon>
        <taxon>asterids</taxon>
        <taxon>lamiids</taxon>
        <taxon>Solanales</taxon>
        <taxon>Solanaceae</taxon>
        <taxon>Solanoideae</taxon>
        <taxon>Hyoscyameae</taxon>
        <taxon>Anisodus</taxon>
    </lineage>
</organism>
<dbReference type="EMBL" id="JAJAGQ010000001">
    <property type="protein sequence ID" value="KAJ8573509.1"/>
    <property type="molecule type" value="Genomic_DNA"/>
</dbReference>
<evidence type="ECO:0000256" key="5">
    <source>
        <dbReference type="ARBA" id="ARBA00023136"/>
    </source>
</evidence>
<evidence type="ECO:0000256" key="7">
    <source>
        <dbReference type="ARBA" id="ARBA00024211"/>
    </source>
</evidence>
<feature type="region of interest" description="Disordered" evidence="8">
    <location>
        <begin position="327"/>
        <end position="354"/>
    </location>
</feature>
<keyword evidence="6" id="KW-0131">Cell cycle</keyword>
<comment type="subcellular location">
    <subcellularLocation>
        <location evidence="1">Cell membrane</location>
        <topology evidence="1">Peripheral membrane protein</topology>
        <orientation evidence="1">Cytoplasmic side</orientation>
    </subcellularLocation>
</comment>
<proteinExistence type="inferred from homology"/>
<sequence length="423" mass="47385">MFRSCYSSHKLMEKELAFVDKNIMKRRLMEGQIHGGAEVRRLHIIYFLSRKGRIEHPHLIRVHHFSRNGIRLRDVKRWLGELRGKGMPETFAWSYKRKYKTGYVWQDLLDEDLITPIPDNEYVLKGSEIPSITPIIDVTCGEKGVTITMQKEQTKQEDHNQDLKMPSEIEEESQNIASETSTLTTNSPKKQEEEKIKNFQNNSSSSFSSNSSSSISSFGSMKTKKKTDDHVKENGEKNSTQSSAKTSKNPRFNKSRSYSNGASSIFRNLITCGAVDTNDSGIVPLRKNKNSLSASGEKTVNFSSEICKAEKLGGSQRIFGTAWNQQHQQTNGRKSCDGAFSSSKNKSEFGSRRSVSANYKPINGPNCSQCGKPFKPEKLHSHMKSCKGMKALAKSANSVNSAPEKTSKDAPKLDSVSGNRLTH</sequence>
<evidence type="ECO:0000256" key="4">
    <source>
        <dbReference type="ARBA" id="ARBA00022618"/>
    </source>
</evidence>
<evidence type="ECO:0000259" key="9">
    <source>
        <dbReference type="Pfam" id="PF06136"/>
    </source>
</evidence>
<feature type="compositionally biased region" description="Basic and acidic residues" evidence="8">
    <location>
        <begin position="152"/>
        <end position="167"/>
    </location>
</feature>
<name>A0A9Q1N0J6_9SOLA</name>
<dbReference type="PANTHER" id="PTHR31083">
    <property type="entry name" value="UPSTREAM OF FLC PROTEIN (DUF966)"/>
    <property type="match status" value="1"/>
</dbReference>
<feature type="region of interest" description="Disordered" evidence="8">
    <location>
        <begin position="150"/>
        <end position="259"/>
    </location>
</feature>
<dbReference type="GO" id="GO:0051258">
    <property type="term" value="P:protein polymerization"/>
    <property type="evidence" value="ECO:0007669"/>
    <property type="project" value="UniProtKB-ARBA"/>
</dbReference>
<dbReference type="AlphaFoldDB" id="A0A9Q1N0J6"/>
<feature type="domain" description="SOSEKI DIX-like" evidence="9">
    <location>
        <begin position="43"/>
        <end position="129"/>
    </location>
</feature>
<dbReference type="Proteomes" id="UP001152561">
    <property type="component" value="Unassembled WGS sequence"/>
</dbReference>
<protein>
    <recommendedName>
        <fullName evidence="9">SOSEKI DIX-like domain-containing protein</fullName>
    </recommendedName>
</protein>
<feature type="compositionally biased region" description="Polar residues" evidence="8">
    <location>
        <begin position="237"/>
        <end position="259"/>
    </location>
</feature>
<gene>
    <name evidence="10" type="ORF">K7X08_010020</name>
</gene>
<dbReference type="GO" id="GO:0051301">
    <property type="term" value="P:cell division"/>
    <property type="evidence" value="ECO:0007669"/>
    <property type="project" value="UniProtKB-KW"/>
</dbReference>
<evidence type="ECO:0000256" key="1">
    <source>
        <dbReference type="ARBA" id="ARBA00004413"/>
    </source>
</evidence>
<evidence type="ECO:0000256" key="2">
    <source>
        <dbReference type="ARBA" id="ARBA00022473"/>
    </source>
</evidence>
<comment type="caution">
    <text evidence="10">The sequence shown here is derived from an EMBL/GenBank/DDBJ whole genome shotgun (WGS) entry which is preliminary data.</text>
</comment>
<feature type="region of interest" description="Disordered" evidence="8">
    <location>
        <begin position="391"/>
        <end position="423"/>
    </location>
</feature>
<evidence type="ECO:0000256" key="6">
    <source>
        <dbReference type="ARBA" id="ARBA00023306"/>
    </source>
</evidence>
<evidence type="ECO:0000256" key="8">
    <source>
        <dbReference type="SAM" id="MobiDB-lite"/>
    </source>
</evidence>
<feature type="compositionally biased region" description="Low complexity" evidence="8">
    <location>
        <begin position="198"/>
        <end position="220"/>
    </location>
</feature>